<organism evidence="1 2">
    <name type="scientific">Heterostelium pallidum (strain ATCC 26659 / Pp 5 / PN500)</name>
    <name type="common">Cellular slime mold</name>
    <name type="synonym">Polysphondylium pallidum</name>
    <dbReference type="NCBI Taxonomy" id="670386"/>
    <lineage>
        <taxon>Eukaryota</taxon>
        <taxon>Amoebozoa</taxon>
        <taxon>Evosea</taxon>
        <taxon>Eumycetozoa</taxon>
        <taxon>Dictyostelia</taxon>
        <taxon>Acytosteliales</taxon>
        <taxon>Acytosteliaceae</taxon>
        <taxon>Heterostelium</taxon>
    </lineage>
</organism>
<dbReference type="Proteomes" id="UP000001396">
    <property type="component" value="Unassembled WGS sequence"/>
</dbReference>
<sequence>MNKFCTILIDRDSTMKIGNFTLTAYTLYMGISLLGRSPLEFYTKKVIEEGNRISQPLPDERKKYFRERSKELGYNRVNFDQWDLMMTDGDFMCFGDEEAAISLIPFDWPLTRDRSKQSIIETFAPVKKTYRNDTSIVDKITFNDIDNDPELRTQLIESYGIVPITKEEEDANIEIRFDRVELQGVPGYFCTVAGCLKGVDTS</sequence>
<dbReference type="RefSeq" id="XP_020438811.1">
    <property type="nucleotide sequence ID" value="XM_020571537.1"/>
</dbReference>
<keyword evidence="2" id="KW-1185">Reference proteome</keyword>
<evidence type="ECO:0000313" key="1">
    <source>
        <dbReference type="EMBL" id="EFA86707.1"/>
    </source>
</evidence>
<name>D3AWN4_HETP5</name>
<dbReference type="GeneID" id="31356043"/>
<evidence type="ECO:0000313" key="2">
    <source>
        <dbReference type="Proteomes" id="UP000001396"/>
    </source>
</evidence>
<gene>
    <name evidence="1" type="ORF">PPL_00510</name>
</gene>
<protein>
    <submittedName>
        <fullName evidence="1">Uncharacterized protein</fullName>
    </submittedName>
</protein>
<accession>D3AWN4</accession>
<proteinExistence type="predicted"/>
<reference evidence="1 2" key="1">
    <citation type="journal article" date="2011" name="Genome Res.">
        <title>Phylogeny-wide analysis of social amoeba genomes highlights ancient origins for complex intercellular communication.</title>
        <authorList>
            <person name="Heidel A.J."/>
            <person name="Lawal H.M."/>
            <person name="Felder M."/>
            <person name="Schilde C."/>
            <person name="Helps N.R."/>
            <person name="Tunggal B."/>
            <person name="Rivero F."/>
            <person name="John U."/>
            <person name="Schleicher M."/>
            <person name="Eichinger L."/>
            <person name="Platzer M."/>
            <person name="Noegel A.A."/>
            <person name="Schaap P."/>
            <person name="Gloeckner G."/>
        </authorList>
    </citation>
    <scope>NUCLEOTIDE SEQUENCE [LARGE SCALE GENOMIC DNA]</scope>
    <source>
        <strain evidence="2">ATCC 26659 / Pp 5 / PN500</strain>
    </source>
</reference>
<dbReference type="AlphaFoldDB" id="D3AWN4"/>
<dbReference type="EMBL" id="ADBJ01000002">
    <property type="protein sequence ID" value="EFA86707.1"/>
    <property type="molecule type" value="Genomic_DNA"/>
</dbReference>
<dbReference type="InParanoid" id="D3AWN4"/>
<comment type="caution">
    <text evidence="1">The sequence shown here is derived from an EMBL/GenBank/DDBJ whole genome shotgun (WGS) entry which is preliminary data.</text>
</comment>